<dbReference type="Proteomes" id="UP000030700">
    <property type="component" value="Unassembled WGS sequence"/>
</dbReference>
<dbReference type="EMBL" id="DF820455">
    <property type="protein sequence ID" value="GAK49360.1"/>
    <property type="molecule type" value="Genomic_DNA"/>
</dbReference>
<reference evidence="1" key="1">
    <citation type="journal article" date="2015" name="PeerJ">
        <title>First genomic representation of candidate bacterial phylum KSB3 points to enhanced environmental sensing as a trigger of wastewater bulking.</title>
        <authorList>
            <person name="Sekiguchi Y."/>
            <person name="Ohashi A."/>
            <person name="Parks D.H."/>
            <person name="Yamauchi T."/>
            <person name="Tyson G.W."/>
            <person name="Hugenholtz P."/>
        </authorList>
    </citation>
    <scope>NUCLEOTIDE SEQUENCE [LARGE SCALE GENOMIC DNA]</scope>
</reference>
<dbReference type="STRING" id="1499966.U14_00582"/>
<evidence type="ECO:0008006" key="3">
    <source>
        <dbReference type="Google" id="ProtNLM"/>
    </source>
</evidence>
<dbReference type="HOGENOM" id="CLU_1227934_0_0_0"/>
<gene>
    <name evidence="1" type="ORF">U14_00582</name>
</gene>
<accession>A0A0S6VQJ3</accession>
<keyword evidence="2" id="KW-1185">Reference proteome</keyword>
<evidence type="ECO:0000313" key="2">
    <source>
        <dbReference type="Proteomes" id="UP000030700"/>
    </source>
</evidence>
<name>A0A0S6VQJ3_9BACT</name>
<protein>
    <recommendedName>
        <fullName evidence="3">Peptidase MA-like domain-containing protein</fullName>
    </recommendedName>
</protein>
<evidence type="ECO:0000313" key="1">
    <source>
        <dbReference type="EMBL" id="GAK49360.1"/>
    </source>
</evidence>
<sequence>MSWRQSFLMILLLPCCLGFSAFSYHLLSANIISQVALTAADTQRIETVLTGQRERLEGLFHQQLREKPRVQIYASTQAFTDATGAAWFVGGITQRGQIYLQPLAALVRKQKLDAILRHEYTHVFVETFFPDLPAFVNEGVALWFSGFEVEPLPAVSSEQLARWEANPSYFERAADMNRYVASCRGFIADMIAQDGLDATLARIQEQDRVLFEQDYRQFFQKNFAQ</sequence>
<dbReference type="AlphaFoldDB" id="A0A0S6VQJ3"/>
<organism evidence="1">
    <name type="scientific">Candidatus Moduliflexus flocculans</name>
    <dbReference type="NCBI Taxonomy" id="1499966"/>
    <lineage>
        <taxon>Bacteria</taxon>
        <taxon>Candidatus Moduliflexota</taxon>
        <taxon>Candidatus Moduliflexia</taxon>
        <taxon>Candidatus Moduliflexales</taxon>
        <taxon>Candidatus Moduliflexaceae</taxon>
    </lineage>
</organism>
<proteinExistence type="predicted"/>